<accession>A0A6J7AQG3</accession>
<gene>
    <name evidence="2" type="ORF">UFOPK3139_02345</name>
</gene>
<feature type="compositionally biased region" description="Polar residues" evidence="1">
    <location>
        <begin position="93"/>
        <end position="110"/>
    </location>
</feature>
<protein>
    <submittedName>
        <fullName evidence="2">Unannotated protein</fullName>
    </submittedName>
</protein>
<evidence type="ECO:0000313" key="2">
    <source>
        <dbReference type="EMBL" id="CAB4835212.1"/>
    </source>
</evidence>
<evidence type="ECO:0000256" key="1">
    <source>
        <dbReference type="SAM" id="MobiDB-lite"/>
    </source>
</evidence>
<dbReference type="AlphaFoldDB" id="A0A6J7AQG3"/>
<dbReference type="EMBL" id="CAFABA010000117">
    <property type="protein sequence ID" value="CAB4835212.1"/>
    <property type="molecule type" value="Genomic_DNA"/>
</dbReference>
<proteinExistence type="predicted"/>
<feature type="region of interest" description="Disordered" evidence="1">
    <location>
        <begin position="33"/>
        <end position="62"/>
    </location>
</feature>
<reference evidence="2" key="1">
    <citation type="submission" date="2020-05" db="EMBL/GenBank/DDBJ databases">
        <authorList>
            <person name="Chiriac C."/>
            <person name="Salcher M."/>
            <person name="Ghai R."/>
            <person name="Kavagutti S V."/>
        </authorList>
    </citation>
    <scope>NUCLEOTIDE SEQUENCE</scope>
</reference>
<organism evidence="2">
    <name type="scientific">freshwater metagenome</name>
    <dbReference type="NCBI Taxonomy" id="449393"/>
    <lineage>
        <taxon>unclassified sequences</taxon>
        <taxon>metagenomes</taxon>
        <taxon>ecological metagenomes</taxon>
    </lineage>
</organism>
<sequence length="204" mass="21811">MNSMSSLILRCDQRSRSSMSPGASLTNVLSWSASTDPMATPKPPSESTIVRNTAPVPMPRRMPRRSKAFTAGSIANDKNSEIRMMMKKERSECSTPRASHSTAKPIQNRTMPRGTHAGIRSAARSGAFGEFAAPSVGVVTSGTVASCRHEPGDSTGLLRFHGVAPWGWSPRGAPATLITLCARVPGYPRRFGLTDRQMLSGIAA</sequence>
<feature type="region of interest" description="Disordered" evidence="1">
    <location>
        <begin position="89"/>
        <end position="113"/>
    </location>
</feature>
<name>A0A6J7AQG3_9ZZZZ</name>